<comment type="caution">
    <text evidence="2">The sequence shown here is derived from an EMBL/GenBank/DDBJ whole genome shotgun (WGS) entry which is preliminary data.</text>
</comment>
<protein>
    <submittedName>
        <fullName evidence="2">Uncharacterized protein</fullName>
    </submittedName>
</protein>
<keyword evidence="3" id="KW-1185">Reference proteome</keyword>
<dbReference type="AlphaFoldDB" id="A0A939JUG3"/>
<accession>A0A939JUG3</accession>
<dbReference type="Proteomes" id="UP000664122">
    <property type="component" value="Unassembled WGS sequence"/>
</dbReference>
<name>A0A939JUG3_9HYPH</name>
<organism evidence="2 3">
    <name type="scientific">Jiella flava</name>
    <dbReference type="NCBI Taxonomy" id="2816857"/>
    <lineage>
        <taxon>Bacteria</taxon>
        <taxon>Pseudomonadati</taxon>
        <taxon>Pseudomonadota</taxon>
        <taxon>Alphaproteobacteria</taxon>
        <taxon>Hyphomicrobiales</taxon>
        <taxon>Aurantimonadaceae</taxon>
        <taxon>Jiella</taxon>
    </lineage>
</organism>
<evidence type="ECO:0000313" key="2">
    <source>
        <dbReference type="EMBL" id="MBO0661384.1"/>
    </source>
</evidence>
<dbReference type="RefSeq" id="WP_207256008.1">
    <property type="nucleotide sequence ID" value="NZ_JAFMPP010000001.1"/>
</dbReference>
<proteinExistence type="predicted"/>
<evidence type="ECO:0000313" key="3">
    <source>
        <dbReference type="Proteomes" id="UP000664122"/>
    </source>
</evidence>
<gene>
    <name evidence="2" type="ORF">J1C48_02240</name>
</gene>
<dbReference type="EMBL" id="JAFMPP010000001">
    <property type="protein sequence ID" value="MBO0661384.1"/>
    <property type="molecule type" value="Genomic_DNA"/>
</dbReference>
<feature type="compositionally biased region" description="Polar residues" evidence="1">
    <location>
        <begin position="170"/>
        <end position="179"/>
    </location>
</feature>
<evidence type="ECO:0000256" key="1">
    <source>
        <dbReference type="SAM" id="MobiDB-lite"/>
    </source>
</evidence>
<sequence length="381" mass="41946">MNPPSIVFIVNLLQDVAVLRPLVFMAARDLGLDTKIFVTAAFDKRDRSNVWHNELQQIARETGAALSLIEDEAQAFMQLQYLAGGALLAASESNLAGHRIVHDIFRTKPDSFVAITLQHGLECVGFLQSRDHDRAHGRAVTFAADIVCGWLEAEKLTALAPSQRGKLVTTGPTTLLQQASREEPGRKESGQRGQGQRGIVCENLHSIRLNLAGDFGTDFVATFNKFCSALASQGDDVTLRPHPGGQYVLKHNTTVASNVVINNHPIYKVNLSRYAYGISAPSSVLVDMVLAGIPTAVWREGTGRMDADNYTGLTQVTDEHDWIAFAEEARSHPERYVEKQTDFLQHLCMPLDPGDVYRRYAELLWCAARRTLPTIASPGRG</sequence>
<reference evidence="2" key="1">
    <citation type="submission" date="2021-03" db="EMBL/GenBank/DDBJ databases">
        <title>Whole genome sequence of Jiella sp. CQZ9-1.</title>
        <authorList>
            <person name="Tuo L."/>
        </authorList>
    </citation>
    <scope>NUCLEOTIDE SEQUENCE</scope>
    <source>
        <strain evidence="2">CQZ9-1</strain>
    </source>
</reference>
<feature type="compositionally biased region" description="Basic and acidic residues" evidence="1">
    <location>
        <begin position="180"/>
        <end position="190"/>
    </location>
</feature>
<feature type="region of interest" description="Disordered" evidence="1">
    <location>
        <begin position="170"/>
        <end position="196"/>
    </location>
</feature>